<evidence type="ECO:0000256" key="2">
    <source>
        <dbReference type="ARBA" id="ARBA00022448"/>
    </source>
</evidence>
<keyword evidence="3 11" id="KW-1134">Transmembrane beta strand</keyword>
<dbReference type="InterPro" id="IPR036942">
    <property type="entry name" value="Beta-barrel_TonB_sf"/>
</dbReference>
<keyword evidence="9 11" id="KW-0472">Membrane</keyword>
<dbReference type="SUPFAM" id="SSF56935">
    <property type="entry name" value="Porins"/>
    <property type="match status" value="1"/>
</dbReference>
<evidence type="ECO:0000256" key="7">
    <source>
        <dbReference type="ARBA" id="ARBA00023065"/>
    </source>
</evidence>
<evidence type="ECO:0000256" key="12">
    <source>
        <dbReference type="RuleBase" id="RU003357"/>
    </source>
</evidence>
<dbReference type="AlphaFoldDB" id="A0A6I4TNS7"/>
<dbReference type="PROSITE" id="PS52016">
    <property type="entry name" value="TONB_DEPENDENT_REC_3"/>
    <property type="match status" value="1"/>
</dbReference>
<dbReference type="PANTHER" id="PTHR32552:SF81">
    <property type="entry name" value="TONB-DEPENDENT OUTER MEMBRANE RECEPTOR"/>
    <property type="match status" value="1"/>
</dbReference>
<dbReference type="Pfam" id="PF07715">
    <property type="entry name" value="Plug"/>
    <property type="match status" value="1"/>
</dbReference>
<feature type="domain" description="TonB-dependent receptor plug" evidence="15">
    <location>
        <begin position="68"/>
        <end position="176"/>
    </location>
</feature>
<accession>A0A6I4TNS7</accession>
<evidence type="ECO:0000256" key="10">
    <source>
        <dbReference type="ARBA" id="ARBA00023237"/>
    </source>
</evidence>
<evidence type="ECO:0000256" key="1">
    <source>
        <dbReference type="ARBA" id="ARBA00004571"/>
    </source>
</evidence>
<organism evidence="16 17">
    <name type="scientific">Qipengyuania aquimaris</name>
    <dbReference type="NCBI Taxonomy" id="255984"/>
    <lineage>
        <taxon>Bacteria</taxon>
        <taxon>Pseudomonadati</taxon>
        <taxon>Pseudomonadota</taxon>
        <taxon>Alphaproteobacteria</taxon>
        <taxon>Sphingomonadales</taxon>
        <taxon>Erythrobacteraceae</taxon>
        <taxon>Qipengyuania</taxon>
    </lineage>
</organism>
<keyword evidence="4" id="KW-0410">Iron transport</keyword>
<dbReference type="Gene3D" id="2.40.170.20">
    <property type="entry name" value="TonB-dependent receptor, beta-barrel domain"/>
    <property type="match status" value="1"/>
</dbReference>
<dbReference type="OrthoDB" id="9760333at2"/>
<keyword evidence="10 11" id="KW-0998">Cell outer membrane</keyword>
<evidence type="ECO:0000256" key="4">
    <source>
        <dbReference type="ARBA" id="ARBA00022496"/>
    </source>
</evidence>
<dbReference type="RefSeq" id="WP_160595327.1">
    <property type="nucleotide sequence ID" value="NZ_WTYI01000001.1"/>
</dbReference>
<protein>
    <submittedName>
        <fullName evidence="16">TonB-dependent receptor</fullName>
    </submittedName>
</protein>
<evidence type="ECO:0000256" key="13">
    <source>
        <dbReference type="SAM" id="SignalP"/>
    </source>
</evidence>
<feature type="chain" id="PRO_5026278724" evidence="13">
    <location>
        <begin position="32"/>
        <end position="890"/>
    </location>
</feature>
<dbReference type="GO" id="GO:0006826">
    <property type="term" value="P:iron ion transport"/>
    <property type="evidence" value="ECO:0007669"/>
    <property type="project" value="UniProtKB-KW"/>
</dbReference>
<dbReference type="InterPro" id="IPR039426">
    <property type="entry name" value="TonB-dep_rcpt-like"/>
</dbReference>
<evidence type="ECO:0000256" key="6">
    <source>
        <dbReference type="ARBA" id="ARBA00023004"/>
    </source>
</evidence>
<dbReference type="Gene3D" id="2.170.130.10">
    <property type="entry name" value="TonB-dependent receptor, plug domain"/>
    <property type="match status" value="1"/>
</dbReference>
<keyword evidence="6" id="KW-0408">Iron</keyword>
<dbReference type="Pfam" id="PF00593">
    <property type="entry name" value="TonB_dep_Rec_b-barrel"/>
    <property type="match status" value="1"/>
</dbReference>
<comment type="similarity">
    <text evidence="11 12">Belongs to the TonB-dependent receptor family.</text>
</comment>
<keyword evidence="17" id="KW-1185">Reference proteome</keyword>
<comment type="subcellular location">
    <subcellularLocation>
        <location evidence="1 11">Cell outer membrane</location>
        <topology evidence="1 11">Multi-pass membrane protein</topology>
    </subcellularLocation>
</comment>
<evidence type="ECO:0000256" key="11">
    <source>
        <dbReference type="PROSITE-ProRule" id="PRU01360"/>
    </source>
</evidence>
<keyword evidence="13" id="KW-0732">Signal</keyword>
<dbReference type="PANTHER" id="PTHR32552">
    <property type="entry name" value="FERRICHROME IRON RECEPTOR-RELATED"/>
    <property type="match status" value="1"/>
</dbReference>
<dbReference type="EMBL" id="WTYI01000001">
    <property type="protein sequence ID" value="MXO96183.1"/>
    <property type="molecule type" value="Genomic_DNA"/>
</dbReference>
<dbReference type="InterPro" id="IPR037066">
    <property type="entry name" value="Plug_dom_sf"/>
</dbReference>
<evidence type="ECO:0000313" key="16">
    <source>
        <dbReference type="EMBL" id="MXO96183.1"/>
    </source>
</evidence>
<keyword evidence="5 11" id="KW-0812">Transmembrane</keyword>
<reference evidence="16 17" key="1">
    <citation type="submission" date="2019-12" db="EMBL/GenBank/DDBJ databases">
        <title>Genomic-based taxomic classification of the family Erythrobacteraceae.</title>
        <authorList>
            <person name="Xu L."/>
        </authorList>
    </citation>
    <scope>NUCLEOTIDE SEQUENCE [LARGE SCALE GENOMIC DNA]</scope>
    <source>
        <strain evidence="16 17">JCM 12189</strain>
    </source>
</reference>
<evidence type="ECO:0000256" key="8">
    <source>
        <dbReference type="ARBA" id="ARBA00023077"/>
    </source>
</evidence>
<evidence type="ECO:0000259" key="14">
    <source>
        <dbReference type="Pfam" id="PF00593"/>
    </source>
</evidence>
<evidence type="ECO:0000256" key="9">
    <source>
        <dbReference type="ARBA" id="ARBA00023136"/>
    </source>
</evidence>
<keyword evidence="7" id="KW-0406">Ion transport</keyword>
<evidence type="ECO:0000256" key="5">
    <source>
        <dbReference type="ARBA" id="ARBA00022692"/>
    </source>
</evidence>
<dbReference type="GO" id="GO:0009279">
    <property type="term" value="C:cell outer membrane"/>
    <property type="evidence" value="ECO:0007669"/>
    <property type="project" value="UniProtKB-SubCell"/>
</dbReference>
<comment type="caution">
    <text evidence="16">The sequence shown here is derived from an EMBL/GenBank/DDBJ whole genome shotgun (WGS) entry which is preliminary data.</text>
</comment>
<keyword evidence="8 12" id="KW-0798">TonB box</keyword>
<proteinExistence type="inferred from homology"/>
<feature type="domain" description="TonB-dependent receptor-like beta-barrel" evidence="14">
    <location>
        <begin position="294"/>
        <end position="853"/>
    </location>
</feature>
<dbReference type="InterPro" id="IPR000531">
    <property type="entry name" value="Beta-barrel_TonB"/>
</dbReference>
<feature type="signal peptide" evidence="13">
    <location>
        <begin position="1"/>
        <end position="31"/>
    </location>
</feature>
<keyword evidence="16" id="KW-0675">Receptor</keyword>
<name>A0A6I4TNS7_9SPHN</name>
<dbReference type="InterPro" id="IPR012910">
    <property type="entry name" value="Plug_dom"/>
</dbReference>
<evidence type="ECO:0000256" key="3">
    <source>
        <dbReference type="ARBA" id="ARBA00022452"/>
    </source>
</evidence>
<evidence type="ECO:0000259" key="15">
    <source>
        <dbReference type="Pfam" id="PF07715"/>
    </source>
</evidence>
<evidence type="ECO:0000313" key="17">
    <source>
        <dbReference type="Proteomes" id="UP000432727"/>
    </source>
</evidence>
<keyword evidence="2 11" id="KW-0813">Transport</keyword>
<gene>
    <name evidence="16" type="ORF">GRI34_07095</name>
</gene>
<dbReference type="Proteomes" id="UP000432727">
    <property type="component" value="Unassembled WGS sequence"/>
</dbReference>
<sequence>MNFNRFGRKAAVRTALLAGAAAITLPGAAVAQDQEVAEPDADEMALETEEQDMGNVIVVTATKREQTLQEVPVSVSVTSGEVIEQAQIRDVLDLQTVAPSLRVSQLQSSSNTTFFIRGFGNGANNFGLEPSVGVFIDGVFRSRTAGALSDLANVQRIEVLRGPQSTLFGKNASAGVISVVTREPQYELGGSVEAVYGNLNQIIVKGDLTGPIGENLAFSIDGSYNKRDGYGQIVNLDADLNDRNRWSARGQLLFEPSADLKFRLIGDYSRIDEICCTVGNIRNGPTGAAIFALGGAIDPENLFSYDTYLNREPVNEVDNYGVSLQADWNVGALTVTSITAYRELENFFDQDIDFTSADLASEVRAQDVQTFTQELRLSSDFDGPFNFLLGGYYFDESINQESELQTGSDFRGYGEFLGAFIAQDPTFSFNTIEGALGLPQNSIFNTPLLTSESYSMDNKAWSIFGQVDFEPFEGLVLTAGFNYTDDEKDFALSQVSYDPLANVNLVDAVIVGQIAGALGISPADVTPTVIQGFATGATTAPIFQQIAAVATTECNPAAPAPCNPLLGLQAFQFQPPFVDLPNSVEDGRTRDDDFSYTLRLAYDVTQDLNAYISYATGFKASSVNLSRDSRPAFGDYIPGPFGSQILAPSSPILNGGLAVPNLTTGSRFAGPEEAEVWEIGLKAQFDRMGFNLAVFDQSLEGFQDFLFTGTGFQLTNAGKQSVRGFEFDTTINPVDPLVLTFAVTHLDPLFDSFVDGPAGDLSGQRPAGIPSWNIATSATYTHEFGLSGNRLITRLDYNHTSNTQILNAIGGFGSDEAARAVARDYRREINLVNASTTFSMENGLEFGLWARNLLNDQYIGTLFPSVAQEGSISGYPSAPRTYGGVVRFRF</sequence>